<dbReference type="STRING" id="337097.BHF71_07030"/>
<dbReference type="NCBIfam" id="NF004837">
    <property type="entry name" value="PRK06187.1"/>
    <property type="match status" value="1"/>
</dbReference>
<comment type="caution">
    <text evidence="7">The sequence shown here is derived from an EMBL/GenBank/DDBJ whole genome shotgun (WGS) entry which is preliminary data.</text>
</comment>
<dbReference type="OrthoDB" id="9803968at2"/>
<feature type="domain" description="AMP-binding enzyme C-terminal" evidence="6">
    <location>
        <begin position="447"/>
        <end position="523"/>
    </location>
</feature>
<proteinExistence type="inferred from homology"/>
<keyword evidence="4" id="KW-0443">Lipid metabolism</keyword>
<feature type="domain" description="AMP-dependent synthetase/ligase" evidence="5">
    <location>
        <begin position="30"/>
        <end position="397"/>
    </location>
</feature>
<dbReference type="PANTHER" id="PTHR43859:SF4">
    <property type="entry name" value="BUTANOATE--COA LIGASE AAE1-RELATED"/>
    <property type="match status" value="1"/>
</dbReference>
<reference evidence="7 8" key="1">
    <citation type="submission" date="2016-09" db="EMBL/GenBank/DDBJ databases">
        <title>Draft genome sequence for the type strain of Vulcanibacillus modesticaldus BR, a strictly anaerobic, moderately thermophilic, and nitrate-reducing bacterium from deep sea-hydrothermal vents of the Mid-Atlantic Ridge.</title>
        <authorList>
            <person name="Abin C.A."/>
            <person name="Hollibaugh J.T."/>
        </authorList>
    </citation>
    <scope>NUCLEOTIDE SEQUENCE [LARGE SCALE GENOMIC DNA]</scope>
    <source>
        <strain evidence="7 8">BR</strain>
    </source>
</reference>
<evidence type="ECO:0000259" key="5">
    <source>
        <dbReference type="Pfam" id="PF00501"/>
    </source>
</evidence>
<evidence type="ECO:0000259" key="6">
    <source>
        <dbReference type="Pfam" id="PF13193"/>
    </source>
</evidence>
<name>A0A1D2YW84_9BACI</name>
<evidence type="ECO:0000256" key="4">
    <source>
        <dbReference type="ARBA" id="ARBA00023098"/>
    </source>
</evidence>
<keyword evidence="8" id="KW-1185">Reference proteome</keyword>
<dbReference type="AlphaFoldDB" id="A0A1D2YW84"/>
<dbReference type="Gene3D" id="3.40.50.12780">
    <property type="entry name" value="N-terminal domain of ligase-like"/>
    <property type="match status" value="1"/>
</dbReference>
<gene>
    <name evidence="7" type="ORF">BHF71_07030</name>
</gene>
<keyword evidence="3" id="KW-0276">Fatty acid metabolism</keyword>
<evidence type="ECO:0000256" key="2">
    <source>
        <dbReference type="ARBA" id="ARBA00022598"/>
    </source>
</evidence>
<dbReference type="Gene3D" id="3.30.300.30">
    <property type="match status" value="1"/>
</dbReference>
<sequence length="542" mass="60917">MMDTPLTLLSILKRAKFLFPKNEIVSRGVNGIFRYTYGDFYKRTHKLAGALNLLGVKPGDRVATLAWNDHRHLEAYFAVPSMGAILHTINFRLSPEHLIYIINHAEDKIILVDETIVPVLEAIQDKLKTVKVYIILSDKKGATETKLRPAYYYEQLIEEENSGFQFSEDIKENDPAGMCFTSATTGNPKGVLYSHRGLFLHSMAIGLTDTLGLSERDSILPIVPMFHVNAWGLPFGATMFGSKQVLPGPAPTPKDLLNLMSEEKVTLSAGVPTIWLGVLKELDENKSNYDTSSIRGFICGGSAAPRGMIKAYEDRHNIQILHAYGMTETTPLVFASRLKNNLLNLSSEEQLNYKAKQGLIVPGIEMKVIGKNGEVKHDGKEMGELLLRGPWIASEYYNDERTKETFIDGWLHTGDVVTVDEEGYVQIVDRTKDLVKSGGEWISSVDLENALMTHEAVFEASVFGVAHPKWQERPIAVVVLKDDYREKTTKEALLGHLAKQFAKWWLPDDIIFVDEIPKTSVGKFLKRGLREKYQNYLLDKES</sequence>
<evidence type="ECO:0000256" key="3">
    <source>
        <dbReference type="ARBA" id="ARBA00022832"/>
    </source>
</evidence>
<protein>
    <submittedName>
        <fullName evidence="7">Fatty-acid--CoA ligase</fullName>
    </submittedName>
</protein>
<evidence type="ECO:0000256" key="1">
    <source>
        <dbReference type="ARBA" id="ARBA00006432"/>
    </source>
</evidence>
<dbReference type="GO" id="GO:0006631">
    <property type="term" value="P:fatty acid metabolic process"/>
    <property type="evidence" value="ECO:0007669"/>
    <property type="project" value="UniProtKB-KW"/>
</dbReference>
<organism evidence="7 8">
    <name type="scientific">Vulcanibacillus modesticaldus</name>
    <dbReference type="NCBI Taxonomy" id="337097"/>
    <lineage>
        <taxon>Bacteria</taxon>
        <taxon>Bacillati</taxon>
        <taxon>Bacillota</taxon>
        <taxon>Bacilli</taxon>
        <taxon>Bacillales</taxon>
        <taxon>Bacillaceae</taxon>
        <taxon>Vulcanibacillus</taxon>
    </lineage>
</organism>
<dbReference type="EMBL" id="MIJF01000011">
    <property type="protein sequence ID" value="OEF99943.1"/>
    <property type="molecule type" value="Genomic_DNA"/>
</dbReference>
<dbReference type="Pfam" id="PF13193">
    <property type="entry name" value="AMP-binding_C"/>
    <property type="match status" value="1"/>
</dbReference>
<dbReference type="GO" id="GO:0016874">
    <property type="term" value="F:ligase activity"/>
    <property type="evidence" value="ECO:0007669"/>
    <property type="project" value="UniProtKB-KW"/>
</dbReference>
<dbReference type="InterPro" id="IPR025110">
    <property type="entry name" value="AMP-bd_C"/>
</dbReference>
<evidence type="ECO:0000313" key="8">
    <source>
        <dbReference type="Proteomes" id="UP000243739"/>
    </source>
</evidence>
<dbReference type="CDD" id="cd12119">
    <property type="entry name" value="ttLC_FACS_AlkK_like"/>
    <property type="match status" value="1"/>
</dbReference>
<accession>A0A1D2YW84</accession>
<dbReference type="Pfam" id="PF00501">
    <property type="entry name" value="AMP-binding"/>
    <property type="match status" value="1"/>
</dbReference>
<comment type="similarity">
    <text evidence="1">Belongs to the ATP-dependent AMP-binding enzyme family.</text>
</comment>
<dbReference type="Proteomes" id="UP000243739">
    <property type="component" value="Unassembled WGS sequence"/>
</dbReference>
<dbReference type="InterPro" id="IPR000873">
    <property type="entry name" value="AMP-dep_synth/lig_dom"/>
</dbReference>
<keyword evidence="2 7" id="KW-0436">Ligase</keyword>
<evidence type="ECO:0000313" key="7">
    <source>
        <dbReference type="EMBL" id="OEF99943.1"/>
    </source>
</evidence>
<dbReference type="RefSeq" id="WP_069656163.1">
    <property type="nucleotide sequence ID" value="NZ_MIJF01000011.1"/>
</dbReference>
<dbReference type="PANTHER" id="PTHR43859">
    <property type="entry name" value="ACYL-ACTIVATING ENZYME"/>
    <property type="match status" value="1"/>
</dbReference>
<dbReference type="InterPro" id="IPR045851">
    <property type="entry name" value="AMP-bd_C_sf"/>
</dbReference>
<dbReference type="InterPro" id="IPR042099">
    <property type="entry name" value="ANL_N_sf"/>
</dbReference>
<dbReference type="SUPFAM" id="SSF56801">
    <property type="entry name" value="Acetyl-CoA synthetase-like"/>
    <property type="match status" value="1"/>
</dbReference>
<dbReference type="FunFam" id="3.30.300.30:FF:000008">
    <property type="entry name" value="2,3-dihydroxybenzoate-AMP ligase"/>
    <property type="match status" value="1"/>
</dbReference>